<dbReference type="InterPro" id="IPR026906">
    <property type="entry name" value="LRR_5"/>
</dbReference>
<dbReference type="STRING" id="39495.SAMN02745111_00952"/>
<dbReference type="InterPro" id="IPR032675">
    <property type="entry name" value="LRR_dom_sf"/>
</dbReference>
<dbReference type="RefSeq" id="WP_078765827.1">
    <property type="nucleotide sequence ID" value="NZ_FUXZ01000005.1"/>
</dbReference>
<proteinExistence type="predicted"/>
<dbReference type="PANTHER" id="PTHR45661:SF3">
    <property type="entry name" value="IG-LIKE DOMAIN-CONTAINING PROTEIN"/>
    <property type="match status" value="1"/>
</dbReference>
<feature type="region of interest" description="Disordered" evidence="1">
    <location>
        <begin position="66"/>
        <end position="88"/>
    </location>
</feature>
<dbReference type="SUPFAM" id="SSF52058">
    <property type="entry name" value="L domain-like"/>
    <property type="match status" value="1"/>
</dbReference>
<dbReference type="InterPro" id="IPR053139">
    <property type="entry name" value="Surface_bspA-like"/>
</dbReference>
<dbReference type="AlphaFoldDB" id="A0A1T4VHJ0"/>
<dbReference type="PANTHER" id="PTHR45661">
    <property type="entry name" value="SURFACE ANTIGEN"/>
    <property type="match status" value="1"/>
</dbReference>
<feature type="compositionally biased region" description="Acidic residues" evidence="1">
    <location>
        <begin position="144"/>
        <end position="155"/>
    </location>
</feature>
<keyword evidence="3" id="KW-1185">Reference proteome</keyword>
<sequence length="752" mass="84208">MKKNFTKKGLTAIVLLSTVCSVETYTYFNQVQVLNEKKSMLESVANKKITNQVASNTDNDIKVEVKKSKKKKQKIEKETEKSTEVETSVGTGLAQVDVEDSVSDENPIEVEIPAAGFIEAEDEISKGKPDDGNTGETKAKEESTEGESTEVETEPVEVVREPVVETDPNYEVVDELYRVKKDTKELVGIYIDREDETFTKIVIPACVTKIADSAFDGYKYIKEITFAEGCNVSSIGKNAFINCSSVTDVTLPDSITSIGESAFNNCGAMVNIKLPAKLETIGKNAFDKCFSINELRIPKKVKSATEMMGLQGSAKKIIFEEGISEIPAAMFRNAQGVKSVAMYKGVTIIKKQAFMGCTSLTKITSPTTLKKINREAFKNCRLLKNYSIKPSLYYIGHEAFRDCESLESLVLNKTVTTIGRDAFAGDINLVVKVVANSMQKRYAIANNIKWTYTDAEVLRRNLSFQANSMLEKIVKNTTDEYALKKLEKYVPQGVCRAGNYTLITAYKRGGGKSIILVYDKSGKYLKCLQIPNSDHVGSICVVKNRIALSLNNISSYDYLAIISPKKIRETKNGRTIKYDYKVKLSGHADFTAFDGTYFWAGHSLDKASCALNVYKVKSKKVKVSNKKKKERRIIFSKKYTYSVPGNIQGLIINNTGKNKRELIMSQSYGVLPDSHVYVHKVNLKKDKSIGQPTDVYRLPAMLEGIEKKGKYMYLLFESASGKYTEDDSHQTEIQIDKLYRIRYDDLNKLYKD</sequence>
<name>A0A1T4VHJ0_9FIRM</name>
<evidence type="ECO:0000313" key="3">
    <source>
        <dbReference type="Proteomes" id="UP000190814"/>
    </source>
</evidence>
<gene>
    <name evidence="2" type="ORF">SAMN02745111_00952</name>
</gene>
<dbReference type="OrthoDB" id="7064788at2"/>
<dbReference type="EMBL" id="FUXZ01000005">
    <property type="protein sequence ID" value="SKA64338.1"/>
    <property type="molecule type" value="Genomic_DNA"/>
</dbReference>
<dbReference type="Proteomes" id="UP000190814">
    <property type="component" value="Unassembled WGS sequence"/>
</dbReference>
<evidence type="ECO:0000313" key="2">
    <source>
        <dbReference type="EMBL" id="SKA64338.1"/>
    </source>
</evidence>
<feature type="region of interest" description="Disordered" evidence="1">
    <location>
        <begin position="119"/>
        <end position="157"/>
    </location>
</feature>
<evidence type="ECO:0000256" key="1">
    <source>
        <dbReference type="SAM" id="MobiDB-lite"/>
    </source>
</evidence>
<organism evidence="2 3">
    <name type="scientific">Eubacterium uniforme</name>
    <dbReference type="NCBI Taxonomy" id="39495"/>
    <lineage>
        <taxon>Bacteria</taxon>
        <taxon>Bacillati</taxon>
        <taxon>Bacillota</taxon>
        <taxon>Clostridia</taxon>
        <taxon>Eubacteriales</taxon>
        <taxon>Eubacteriaceae</taxon>
        <taxon>Eubacterium</taxon>
    </lineage>
</organism>
<dbReference type="Pfam" id="PF13306">
    <property type="entry name" value="LRR_5"/>
    <property type="match status" value="2"/>
</dbReference>
<accession>A0A1T4VHJ0</accession>
<reference evidence="2 3" key="1">
    <citation type="submission" date="2017-02" db="EMBL/GenBank/DDBJ databases">
        <authorList>
            <person name="Peterson S.W."/>
        </authorList>
    </citation>
    <scope>NUCLEOTIDE SEQUENCE [LARGE SCALE GENOMIC DNA]</scope>
    <source>
        <strain evidence="2 3">ATCC 35992</strain>
    </source>
</reference>
<feature type="compositionally biased region" description="Basic and acidic residues" evidence="1">
    <location>
        <begin position="75"/>
        <end position="84"/>
    </location>
</feature>
<protein>
    <submittedName>
        <fullName evidence="2">Leucine rich repeat-containing protein</fullName>
    </submittedName>
</protein>
<dbReference type="Gene3D" id="3.80.10.10">
    <property type="entry name" value="Ribonuclease Inhibitor"/>
    <property type="match status" value="2"/>
</dbReference>
<feature type="compositionally biased region" description="Basic and acidic residues" evidence="1">
    <location>
        <begin position="123"/>
        <end position="143"/>
    </location>
</feature>